<organism evidence="1 2">
    <name type="scientific">Hyalomma asiaticum</name>
    <name type="common">Tick</name>
    <dbReference type="NCBI Taxonomy" id="266040"/>
    <lineage>
        <taxon>Eukaryota</taxon>
        <taxon>Metazoa</taxon>
        <taxon>Ecdysozoa</taxon>
        <taxon>Arthropoda</taxon>
        <taxon>Chelicerata</taxon>
        <taxon>Arachnida</taxon>
        <taxon>Acari</taxon>
        <taxon>Parasitiformes</taxon>
        <taxon>Ixodida</taxon>
        <taxon>Ixodoidea</taxon>
        <taxon>Ixodidae</taxon>
        <taxon>Hyalomminae</taxon>
        <taxon>Hyalomma</taxon>
    </lineage>
</organism>
<dbReference type="Proteomes" id="UP000821845">
    <property type="component" value="Chromosome 3"/>
</dbReference>
<accession>A0ACB7SRW6</accession>
<comment type="caution">
    <text evidence="1">The sequence shown here is derived from an EMBL/GenBank/DDBJ whole genome shotgun (WGS) entry which is preliminary data.</text>
</comment>
<reference evidence="1" key="1">
    <citation type="submission" date="2020-05" db="EMBL/GenBank/DDBJ databases">
        <title>Large-scale comparative analyses of tick genomes elucidate their genetic diversity and vector capacities.</title>
        <authorList>
            <person name="Jia N."/>
            <person name="Wang J."/>
            <person name="Shi W."/>
            <person name="Du L."/>
            <person name="Sun Y."/>
            <person name="Zhan W."/>
            <person name="Jiang J."/>
            <person name="Wang Q."/>
            <person name="Zhang B."/>
            <person name="Ji P."/>
            <person name="Sakyi L.B."/>
            <person name="Cui X."/>
            <person name="Yuan T."/>
            <person name="Jiang B."/>
            <person name="Yang W."/>
            <person name="Lam T.T.-Y."/>
            <person name="Chang Q."/>
            <person name="Ding S."/>
            <person name="Wang X."/>
            <person name="Zhu J."/>
            <person name="Ruan X."/>
            <person name="Zhao L."/>
            <person name="Wei J."/>
            <person name="Que T."/>
            <person name="Du C."/>
            <person name="Cheng J."/>
            <person name="Dai P."/>
            <person name="Han X."/>
            <person name="Huang E."/>
            <person name="Gao Y."/>
            <person name="Liu J."/>
            <person name="Shao H."/>
            <person name="Ye R."/>
            <person name="Li L."/>
            <person name="Wei W."/>
            <person name="Wang X."/>
            <person name="Wang C."/>
            <person name="Yang T."/>
            <person name="Huo Q."/>
            <person name="Li W."/>
            <person name="Guo W."/>
            <person name="Chen H."/>
            <person name="Zhou L."/>
            <person name="Ni X."/>
            <person name="Tian J."/>
            <person name="Zhou Y."/>
            <person name="Sheng Y."/>
            <person name="Liu T."/>
            <person name="Pan Y."/>
            <person name="Xia L."/>
            <person name="Li J."/>
            <person name="Zhao F."/>
            <person name="Cao W."/>
        </authorList>
    </citation>
    <scope>NUCLEOTIDE SEQUENCE</scope>
    <source>
        <strain evidence="1">Hyas-2018</strain>
    </source>
</reference>
<proteinExistence type="predicted"/>
<dbReference type="EMBL" id="CM023483">
    <property type="protein sequence ID" value="KAH6936543.1"/>
    <property type="molecule type" value="Genomic_DNA"/>
</dbReference>
<sequence length="113" mass="12328">MAGVRVRASPRIDCYGGYGVADLQLGSEALHGSMVNLLASFRERFSRKRRRARSPAPAAAALDPRWQSALVVADDAPPCCGPSHSRKPITHYCPLFSCPISLRRGLRCSFCIV</sequence>
<evidence type="ECO:0000313" key="2">
    <source>
        <dbReference type="Proteomes" id="UP000821845"/>
    </source>
</evidence>
<protein>
    <submittedName>
        <fullName evidence="1">Uncharacterized protein</fullName>
    </submittedName>
</protein>
<evidence type="ECO:0000313" key="1">
    <source>
        <dbReference type="EMBL" id="KAH6936543.1"/>
    </source>
</evidence>
<name>A0ACB7SRW6_HYAAI</name>
<gene>
    <name evidence="1" type="ORF">HPB50_019104</name>
</gene>
<keyword evidence="2" id="KW-1185">Reference proteome</keyword>